<evidence type="ECO:0000313" key="4">
    <source>
        <dbReference type="EMBL" id="KAJ6443245.1"/>
    </source>
</evidence>
<reference evidence="4" key="1">
    <citation type="submission" date="2023-01" db="EMBL/GenBank/DDBJ databases">
        <title>The growth and conidiation of Purpureocillium lavendulum are regulated by nitrogen source and histone H3K14 acetylation.</title>
        <authorList>
            <person name="Tang P."/>
            <person name="Han J."/>
            <person name="Zhang C."/>
            <person name="Tang P."/>
            <person name="Qi F."/>
            <person name="Zhang K."/>
            <person name="Liang L."/>
        </authorList>
    </citation>
    <scope>NUCLEOTIDE SEQUENCE</scope>
    <source>
        <strain evidence="4">YMF1.00683</strain>
    </source>
</reference>
<keyword evidence="5" id="KW-1185">Reference proteome</keyword>
<sequence>MSENGSGSKGGKKFSPANMDKLGQSEQKQSQLRERTSGSRAFTQSEQAALQITSKDAFKDFWDSALTAKAAFDAEHERGARRLAKGAANLATSAHDFLRDVSPMVDIVKDFGAPYGGMAIGTICFLFAVRSKPPNNTHTQRQQVAKNRTAMESDINATLLHIQDRLPGVRMYQHIYSDDGELDQLLQSKIVDAYETFMDFCIAAINFYTPAGRESNQQPDVGRWIAALHGRGQVGDQAALVQGAVVDVRLVCEDLLSKNVHAVKINLEDVKSLNMEQKQQIQVLQNDSDFTNLERVRNLLGLEPFSPETHLVQLDRHRSDVRAEFRVNPYSPAAPDEALRVILDDSSYQEWRGSPCSRLLVLSGKNCVPRATHCWVSPVALDLAAKLEADTAPNSDPSVFYLLGRRDEEDTHLHVLSSLVYQLLSINKTGMRDEAQFRELWAALQRYKAASESSGGRVREVKRALEDAALRSLNMFGAGRTVWIVLDRVDRCRTAPGPGATLSQKDRLALLRSMVCLVERAAATVKILAVSNRVDWRVEEQEDELGQEREGSVVIRTFSQGPDTC</sequence>
<organism evidence="4 5">
    <name type="scientific">Purpureocillium lavendulum</name>
    <dbReference type="NCBI Taxonomy" id="1247861"/>
    <lineage>
        <taxon>Eukaryota</taxon>
        <taxon>Fungi</taxon>
        <taxon>Dikarya</taxon>
        <taxon>Ascomycota</taxon>
        <taxon>Pezizomycotina</taxon>
        <taxon>Sordariomycetes</taxon>
        <taxon>Hypocreomycetidae</taxon>
        <taxon>Hypocreales</taxon>
        <taxon>Ophiocordycipitaceae</taxon>
        <taxon>Purpureocillium</taxon>
    </lineage>
</organism>
<evidence type="ECO:0000313" key="5">
    <source>
        <dbReference type="Proteomes" id="UP001163105"/>
    </source>
</evidence>
<evidence type="ECO:0000259" key="3">
    <source>
        <dbReference type="Pfam" id="PF24883"/>
    </source>
</evidence>
<dbReference type="Proteomes" id="UP001163105">
    <property type="component" value="Unassembled WGS sequence"/>
</dbReference>
<keyword evidence="1" id="KW-0677">Repeat</keyword>
<evidence type="ECO:0000256" key="1">
    <source>
        <dbReference type="ARBA" id="ARBA00022737"/>
    </source>
</evidence>
<dbReference type="Pfam" id="PF24883">
    <property type="entry name" value="NPHP3_N"/>
    <property type="match status" value="1"/>
</dbReference>
<dbReference type="AlphaFoldDB" id="A0AB34FV97"/>
<proteinExistence type="predicted"/>
<gene>
    <name evidence="4" type="ORF">O9K51_04424</name>
</gene>
<dbReference type="InterPro" id="IPR056884">
    <property type="entry name" value="NPHP3-like_N"/>
</dbReference>
<feature type="domain" description="Nephrocystin 3-like N-terminal" evidence="3">
    <location>
        <begin position="341"/>
        <end position="531"/>
    </location>
</feature>
<name>A0AB34FV97_9HYPO</name>
<feature type="region of interest" description="Disordered" evidence="2">
    <location>
        <begin position="1"/>
        <end position="44"/>
    </location>
</feature>
<protein>
    <submittedName>
        <fullName evidence="4">LIM domain-containing protein</fullName>
    </submittedName>
</protein>
<dbReference type="EMBL" id="JAQHRD010000003">
    <property type="protein sequence ID" value="KAJ6443245.1"/>
    <property type="molecule type" value="Genomic_DNA"/>
</dbReference>
<comment type="caution">
    <text evidence="4">The sequence shown here is derived from an EMBL/GenBank/DDBJ whole genome shotgun (WGS) entry which is preliminary data.</text>
</comment>
<evidence type="ECO:0000256" key="2">
    <source>
        <dbReference type="SAM" id="MobiDB-lite"/>
    </source>
</evidence>
<accession>A0AB34FV97</accession>